<organism evidence="1 2">
    <name type="scientific">Paenibacillus odorifer</name>
    <dbReference type="NCBI Taxonomy" id="189426"/>
    <lineage>
        <taxon>Bacteria</taxon>
        <taxon>Bacillati</taxon>
        <taxon>Bacillota</taxon>
        <taxon>Bacilli</taxon>
        <taxon>Bacillales</taxon>
        <taxon>Paenibacillaceae</taxon>
        <taxon>Paenibacillus</taxon>
    </lineage>
</organism>
<dbReference type="AlphaFoldDB" id="A0AB36JEH0"/>
<sequence>MKEEDKQEVLGMIAEAFQITPKGDVFINGATVTIATPTDAEAFWNDSELVKRFGGRTVTKTPIEDGVHELKKKLALIGNELVTVVSSLDCKAVELGVFKDSGIGFELDKLAELTSKLFNALESKETTAGTAATDTEHEKDVTNAKILVRSESITTDLAREYWEERSKLILKHQGRL</sequence>
<reference evidence="1 2" key="1">
    <citation type="submission" date="2016-10" db="EMBL/GenBank/DDBJ databases">
        <title>Paenibacillus species isolates.</title>
        <authorList>
            <person name="Beno S.M."/>
        </authorList>
    </citation>
    <scope>NUCLEOTIDE SEQUENCE [LARGE SCALE GENOMIC DNA]</scope>
    <source>
        <strain evidence="1 2">FSL H7-0918</strain>
    </source>
</reference>
<evidence type="ECO:0000313" key="2">
    <source>
        <dbReference type="Proteomes" id="UP000187323"/>
    </source>
</evidence>
<dbReference type="EMBL" id="MPTO01000013">
    <property type="protein sequence ID" value="OME19521.1"/>
    <property type="molecule type" value="Genomic_DNA"/>
</dbReference>
<name>A0AB36JEH0_9BACL</name>
<dbReference type="RefSeq" id="WP_076135690.1">
    <property type="nucleotide sequence ID" value="NZ_MPTN01000004.1"/>
</dbReference>
<protein>
    <submittedName>
        <fullName evidence="1">Uncharacterized protein</fullName>
    </submittedName>
</protein>
<evidence type="ECO:0000313" key="1">
    <source>
        <dbReference type="EMBL" id="OME19521.1"/>
    </source>
</evidence>
<proteinExistence type="predicted"/>
<dbReference type="Proteomes" id="UP000187323">
    <property type="component" value="Unassembled WGS sequence"/>
</dbReference>
<comment type="caution">
    <text evidence="1">The sequence shown here is derived from an EMBL/GenBank/DDBJ whole genome shotgun (WGS) entry which is preliminary data.</text>
</comment>
<gene>
    <name evidence="1" type="ORF">BSK47_15915</name>
</gene>
<accession>A0AB36JEH0</accession>